<dbReference type="CDD" id="cd01166">
    <property type="entry name" value="KdgK"/>
    <property type="match status" value="1"/>
</dbReference>
<dbReference type="HOGENOM" id="CLU_027634_0_1_0"/>
<keyword evidence="5" id="KW-0614">Plasmid</keyword>
<keyword evidence="6" id="KW-1185">Reference proteome</keyword>
<evidence type="ECO:0000313" key="6">
    <source>
        <dbReference type="Proteomes" id="UP000006875"/>
    </source>
</evidence>
<organism evidence="5 6">
    <name type="scientific">Ilyobacter polytropus (strain ATCC 51220 / DSM 2926 / LMG 16218 / CuHBu1)</name>
    <dbReference type="NCBI Taxonomy" id="572544"/>
    <lineage>
        <taxon>Bacteria</taxon>
        <taxon>Fusobacteriati</taxon>
        <taxon>Fusobacteriota</taxon>
        <taxon>Fusobacteriia</taxon>
        <taxon>Fusobacteriales</taxon>
        <taxon>Fusobacteriaceae</taxon>
        <taxon>Ilyobacter</taxon>
    </lineage>
</organism>
<dbReference type="InterPro" id="IPR011611">
    <property type="entry name" value="PfkB_dom"/>
</dbReference>
<dbReference type="RefSeq" id="WP_013388586.1">
    <property type="nucleotide sequence ID" value="NC_014633.1"/>
</dbReference>
<evidence type="ECO:0000256" key="1">
    <source>
        <dbReference type="ARBA" id="ARBA00010688"/>
    </source>
</evidence>
<evidence type="ECO:0000259" key="4">
    <source>
        <dbReference type="Pfam" id="PF00294"/>
    </source>
</evidence>
<accession>E3HC81</accession>
<feature type="domain" description="Carbohydrate kinase PfkB" evidence="4">
    <location>
        <begin position="3"/>
        <end position="318"/>
    </location>
</feature>
<evidence type="ECO:0000313" key="5">
    <source>
        <dbReference type="EMBL" id="ADO83924.1"/>
    </source>
</evidence>
<dbReference type="EMBL" id="CP002282">
    <property type="protein sequence ID" value="ADO83924.1"/>
    <property type="molecule type" value="Genomic_DNA"/>
</dbReference>
<evidence type="ECO:0000256" key="2">
    <source>
        <dbReference type="ARBA" id="ARBA00022679"/>
    </source>
</evidence>
<sequence length="338" mass="37237">MKKKVVTLGEILLRLSPPGNQRFINSTSFEVNYGGAEINVAVDLANLGVDTRLVTKAPANELGDAALRHAKSYGVDTSFVARGGEKIGTYFLETGFSVRSSKVLYDRKYSAFSTVSKDEFDIDAIFEGVSLFHVSGITLAVSPEALELAELFMKTAKEKGITVSFDFNYRSKMWSLKDASIGIERVLKYVDIAFAGYLDFINILGIPMGEGYIGENILGCYKTLYPKVMEKYNFKYIVSSVRNVVSASKNLYSGFVFNGKDIEISKEYEVDIIDRVGSGDAFTSGFLYAFLADSTDNYKIEFAAASAVLKHTIPGDTNIVTKDEVEKLFKGIGYDVGR</sequence>
<dbReference type="Proteomes" id="UP000006875">
    <property type="component" value="Plasmid pILYOP01"/>
</dbReference>
<evidence type="ECO:0000256" key="3">
    <source>
        <dbReference type="ARBA" id="ARBA00022777"/>
    </source>
</evidence>
<dbReference type="InterPro" id="IPR029056">
    <property type="entry name" value="Ribokinase-like"/>
</dbReference>
<keyword evidence="3" id="KW-0418">Kinase</keyword>
<reference evidence="5 6" key="1">
    <citation type="journal article" date="2010" name="Stand. Genomic Sci.">
        <title>Complete genome sequence of Ilyobacter polytropus type strain (CuHbu1).</title>
        <authorList>
            <person name="Sikorski J."/>
            <person name="Chertkov O."/>
            <person name="Lapidus A."/>
            <person name="Nolan M."/>
            <person name="Lucas S."/>
            <person name="Del Rio T.G."/>
            <person name="Tice H."/>
            <person name="Cheng J.F."/>
            <person name="Tapia R."/>
            <person name="Han C."/>
            <person name="Goodwin L."/>
            <person name="Pitluck S."/>
            <person name="Liolios K."/>
            <person name="Ivanova N."/>
            <person name="Mavromatis K."/>
            <person name="Mikhailova N."/>
            <person name="Pati A."/>
            <person name="Chen A."/>
            <person name="Palaniappan K."/>
            <person name="Land M."/>
            <person name="Hauser L."/>
            <person name="Chang Y.J."/>
            <person name="Jeffries C.D."/>
            <person name="Brambilla E."/>
            <person name="Yasawong M."/>
            <person name="Rohde M."/>
            <person name="Pukall R."/>
            <person name="Spring S."/>
            <person name="Goker M."/>
            <person name="Woyke T."/>
            <person name="Bristow J."/>
            <person name="Eisen J.A."/>
            <person name="Markowitz V."/>
            <person name="Hugenholtz P."/>
            <person name="Kyrpides N.C."/>
            <person name="Klenk H.P."/>
        </authorList>
    </citation>
    <scope>NUCLEOTIDE SEQUENCE [LARGE SCALE GENOMIC DNA]</scope>
    <source>
        <strain evidence="6">ATCC 51220 / DSM 2926 / LMG 16218 / CuHBu1</strain>
        <plasmid evidence="6">pILYOP01</plasmid>
    </source>
</reference>
<dbReference type="KEGG" id="ipo:Ilyop_2161"/>
<dbReference type="Gene3D" id="3.40.1190.20">
    <property type="match status" value="1"/>
</dbReference>
<geneLocation type="plasmid" evidence="5 6">
    <name>pILYOP01</name>
</geneLocation>
<comment type="similarity">
    <text evidence="1">Belongs to the carbohydrate kinase PfkB family.</text>
</comment>
<name>E3HC81_ILYPC</name>
<dbReference type="AlphaFoldDB" id="E3HC81"/>
<proteinExistence type="inferred from homology"/>
<dbReference type="PANTHER" id="PTHR43320:SF2">
    <property type="entry name" value="2-DEHYDRO-3-DEOXYGLUCONOKINASE_2-DEHYDRO-3-DEOXYGALACTONOKINASE"/>
    <property type="match status" value="1"/>
</dbReference>
<dbReference type="GO" id="GO:0016301">
    <property type="term" value="F:kinase activity"/>
    <property type="evidence" value="ECO:0007669"/>
    <property type="project" value="UniProtKB-KW"/>
</dbReference>
<dbReference type="InterPro" id="IPR052700">
    <property type="entry name" value="Carb_kinase_PfkB-like"/>
</dbReference>
<dbReference type="Pfam" id="PF00294">
    <property type="entry name" value="PfkB"/>
    <property type="match status" value="1"/>
</dbReference>
<gene>
    <name evidence="5" type="ordered locus">Ilyop_2161</name>
</gene>
<protein>
    <submittedName>
        <fullName evidence="5">PfkB domain protein</fullName>
    </submittedName>
</protein>
<dbReference type="SUPFAM" id="SSF53613">
    <property type="entry name" value="Ribokinase-like"/>
    <property type="match status" value="1"/>
</dbReference>
<dbReference type="PANTHER" id="PTHR43320">
    <property type="entry name" value="SUGAR KINASE"/>
    <property type="match status" value="1"/>
</dbReference>
<keyword evidence="2" id="KW-0808">Transferase</keyword>